<dbReference type="AlphaFoldDB" id="A0A832ZGN4"/>
<keyword evidence="1" id="KW-0812">Transmembrane</keyword>
<proteinExistence type="predicted"/>
<feature type="transmembrane region" description="Helical" evidence="1">
    <location>
        <begin position="63"/>
        <end position="85"/>
    </location>
</feature>
<dbReference type="Proteomes" id="UP000653692">
    <property type="component" value="Unassembled WGS sequence"/>
</dbReference>
<reference evidence="2" key="1">
    <citation type="journal article" date="2020" name="ISME J.">
        <title>Gammaproteobacteria mediating utilization of methyl-, sulfur- and petroleum organic compounds in deep ocean hydrothermal plumes.</title>
        <authorList>
            <person name="Zhou Z."/>
            <person name="Liu Y."/>
            <person name="Pan J."/>
            <person name="Cron B.R."/>
            <person name="Toner B.M."/>
            <person name="Anantharaman K."/>
            <person name="Breier J.A."/>
            <person name="Dick G.J."/>
            <person name="Li M."/>
        </authorList>
    </citation>
    <scope>NUCLEOTIDE SEQUENCE</scope>
    <source>
        <strain evidence="2">SZUA-1476</strain>
    </source>
</reference>
<name>A0A832ZGN4_9EURY</name>
<dbReference type="InterPro" id="IPR014509">
    <property type="entry name" value="YjdF-like"/>
</dbReference>
<dbReference type="EMBL" id="DQUR01000130">
    <property type="protein sequence ID" value="HIP89066.1"/>
    <property type="molecule type" value="Genomic_DNA"/>
</dbReference>
<organism evidence="2 3">
    <name type="scientific">Thermococcus paralvinellae</name>
    <dbReference type="NCBI Taxonomy" id="582419"/>
    <lineage>
        <taxon>Archaea</taxon>
        <taxon>Methanobacteriati</taxon>
        <taxon>Methanobacteriota</taxon>
        <taxon>Thermococci</taxon>
        <taxon>Thermococcales</taxon>
        <taxon>Thermococcaceae</taxon>
        <taxon>Thermococcus</taxon>
    </lineage>
</organism>
<accession>A0A832ZGN4</accession>
<protein>
    <submittedName>
        <fullName evidence="2">Uncharacterized protein</fullName>
    </submittedName>
</protein>
<evidence type="ECO:0000256" key="1">
    <source>
        <dbReference type="SAM" id="Phobius"/>
    </source>
</evidence>
<feature type="transmembrane region" description="Helical" evidence="1">
    <location>
        <begin position="97"/>
        <end position="116"/>
    </location>
</feature>
<evidence type="ECO:0000313" key="3">
    <source>
        <dbReference type="Proteomes" id="UP000653692"/>
    </source>
</evidence>
<dbReference type="Pfam" id="PF09997">
    <property type="entry name" value="DUF2238"/>
    <property type="match status" value="1"/>
</dbReference>
<feature type="transmembrane region" description="Helical" evidence="1">
    <location>
        <begin position="128"/>
        <end position="146"/>
    </location>
</feature>
<gene>
    <name evidence="2" type="ORF">EYH24_03790</name>
</gene>
<sequence>MINVCRFVVFIGLLSGLMYMCIDHIYRSGVALIGLLIPDILQKKLNPSEKLKPFLSPLYNDKIITILAIFIAIHVSLVNVPFTTIDLFHKEWTNADMISHFLGGLTVWVMVAHVLNELSRKHPMDSKQVVVYSFLILLVVSIGWEVAEKLSESEISFIHETFANKLRDLVMNTLGALSGLWLVKTKKYPFELN</sequence>
<keyword evidence="1" id="KW-1133">Transmembrane helix</keyword>
<comment type="caution">
    <text evidence="2">The sequence shown here is derived from an EMBL/GenBank/DDBJ whole genome shotgun (WGS) entry which is preliminary data.</text>
</comment>
<keyword evidence="1" id="KW-0472">Membrane</keyword>
<evidence type="ECO:0000313" key="2">
    <source>
        <dbReference type="EMBL" id="HIP89066.1"/>
    </source>
</evidence>